<reference evidence="2" key="1">
    <citation type="submission" date="2020-02" db="EMBL/GenBank/DDBJ databases">
        <authorList>
            <person name="Meier V. D."/>
        </authorList>
    </citation>
    <scope>NUCLEOTIDE SEQUENCE</scope>
    <source>
        <strain evidence="2">AVDCRST_MAG93</strain>
    </source>
</reference>
<organism evidence="2">
    <name type="scientific">uncultured Chloroflexia bacterium</name>
    <dbReference type="NCBI Taxonomy" id="1672391"/>
    <lineage>
        <taxon>Bacteria</taxon>
        <taxon>Bacillati</taxon>
        <taxon>Chloroflexota</taxon>
        <taxon>Chloroflexia</taxon>
        <taxon>environmental samples</taxon>
    </lineage>
</organism>
<proteinExistence type="predicted"/>
<dbReference type="AlphaFoldDB" id="A0A6J4HKW8"/>
<dbReference type="EMBL" id="CADCTR010000216">
    <property type="protein sequence ID" value="CAA9226154.1"/>
    <property type="molecule type" value="Genomic_DNA"/>
</dbReference>
<gene>
    <name evidence="2" type="ORF">AVDCRST_MAG93-670</name>
</gene>
<protein>
    <submittedName>
        <fullName evidence="2">Uncharacterized protein</fullName>
    </submittedName>
</protein>
<evidence type="ECO:0000313" key="2">
    <source>
        <dbReference type="EMBL" id="CAA9226154.1"/>
    </source>
</evidence>
<accession>A0A6J4HKW8</accession>
<sequence>MARNLFTFTTSSRGLDNPGSPHGSAKAAQTTDNCPYQLKVPTL</sequence>
<feature type="compositionally biased region" description="Polar residues" evidence="1">
    <location>
        <begin position="1"/>
        <end position="14"/>
    </location>
</feature>
<feature type="region of interest" description="Disordered" evidence="1">
    <location>
        <begin position="1"/>
        <end position="43"/>
    </location>
</feature>
<evidence type="ECO:0000256" key="1">
    <source>
        <dbReference type="SAM" id="MobiDB-lite"/>
    </source>
</evidence>
<name>A0A6J4HKW8_9CHLR</name>